<dbReference type="EMBL" id="CP003346">
    <property type="protein sequence ID" value="AGA79881.1"/>
    <property type="molecule type" value="Genomic_DNA"/>
</dbReference>
<feature type="domain" description="DUF7507" evidence="3">
    <location>
        <begin position="2838"/>
        <end position="2934"/>
    </location>
</feature>
<feature type="domain" description="DUF7507" evidence="3">
    <location>
        <begin position="3488"/>
        <end position="3584"/>
    </location>
</feature>
<feature type="region of interest" description="Disordered" evidence="1">
    <location>
        <begin position="1709"/>
        <end position="1733"/>
    </location>
</feature>
<feature type="domain" description="DUF7507" evidence="3">
    <location>
        <begin position="1738"/>
        <end position="1825"/>
    </location>
</feature>
<feature type="domain" description="DUF11" evidence="2">
    <location>
        <begin position="6017"/>
        <end position="6135"/>
    </location>
</feature>
<feature type="domain" description="DUF7507" evidence="3">
    <location>
        <begin position="1413"/>
        <end position="1509"/>
    </location>
</feature>
<feature type="domain" description="DUF7507" evidence="3">
    <location>
        <begin position="5097"/>
        <end position="5191"/>
    </location>
</feature>
<feature type="domain" description="DUF7507" evidence="3">
    <location>
        <begin position="3917"/>
        <end position="4011"/>
    </location>
</feature>
<dbReference type="Pfam" id="PF24346">
    <property type="entry name" value="DUF7507"/>
    <property type="match status" value="49"/>
</dbReference>
<feature type="domain" description="DUF7507" evidence="3">
    <location>
        <begin position="2511"/>
        <end position="2605"/>
    </location>
</feature>
<dbReference type="InterPro" id="IPR001434">
    <property type="entry name" value="OmcB-like_DUF11"/>
</dbReference>
<feature type="domain" description="DUF7507" evidence="3">
    <location>
        <begin position="738"/>
        <end position="837"/>
    </location>
</feature>
<feature type="domain" description="DUF7507" evidence="3">
    <location>
        <begin position="4776"/>
        <end position="4870"/>
    </location>
</feature>
<feature type="domain" description="DUF7507" evidence="3">
    <location>
        <begin position="4882"/>
        <end position="4976"/>
    </location>
</feature>
<evidence type="ECO:0000313" key="5">
    <source>
        <dbReference type="Proteomes" id="UP000010796"/>
    </source>
</evidence>
<dbReference type="InterPro" id="IPR051172">
    <property type="entry name" value="Chlamydia_OmcB"/>
</dbReference>
<dbReference type="RefSeq" id="WP_015267426.1">
    <property type="nucleotide sequence ID" value="NC_019904.1"/>
</dbReference>
<dbReference type="SUPFAM" id="SSF49478">
    <property type="entry name" value="Cna protein B-type domain"/>
    <property type="match status" value="1"/>
</dbReference>
<feature type="domain" description="DUF7507" evidence="3">
    <location>
        <begin position="2619"/>
        <end position="2715"/>
    </location>
</feature>
<feature type="compositionally biased region" description="Polar residues" evidence="1">
    <location>
        <begin position="2257"/>
        <end position="2266"/>
    </location>
</feature>
<feature type="compositionally biased region" description="Polar residues" evidence="1">
    <location>
        <begin position="1620"/>
        <end position="1640"/>
    </location>
</feature>
<organism evidence="4 5">
    <name type="scientific">Echinicola vietnamensis (strain DSM 17526 / LMG 23754 / KMM 6221)</name>
    <dbReference type="NCBI Taxonomy" id="926556"/>
    <lineage>
        <taxon>Bacteria</taxon>
        <taxon>Pseudomonadati</taxon>
        <taxon>Bacteroidota</taxon>
        <taxon>Cytophagia</taxon>
        <taxon>Cytophagales</taxon>
        <taxon>Cyclobacteriaceae</taxon>
        <taxon>Echinicola</taxon>
    </lineage>
</organism>
<feature type="compositionally biased region" description="Polar residues" evidence="1">
    <location>
        <begin position="1223"/>
        <end position="1246"/>
    </location>
</feature>
<feature type="domain" description="DUF7507" evidence="3">
    <location>
        <begin position="623"/>
        <end position="722"/>
    </location>
</feature>
<accession>L0G4D9</accession>
<dbReference type="Proteomes" id="UP000010796">
    <property type="component" value="Chromosome"/>
</dbReference>
<feature type="domain" description="DUF7507" evidence="3">
    <location>
        <begin position="3595"/>
        <end position="3687"/>
    </location>
</feature>
<dbReference type="NCBIfam" id="TIGR01451">
    <property type="entry name" value="B_ant_repeat"/>
    <property type="match status" value="45"/>
</dbReference>
<dbReference type="PANTHER" id="PTHR34819:SF3">
    <property type="entry name" value="CELL SURFACE PROTEIN"/>
    <property type="match status" value="1"/>
</dbReference>
<feature type="domain" description="DUF7507" evidence="3">
    <location>
        <begin position="5309"/>
        <end position="5405"/>
    </location>
</feature>
<feature type="region of interest" description="Disordered" evidence="1">
    <location>
        <begin position="2257"/>
        <end position="2276"/>
    </location>
</feature>
<dbReference type="PATRIC" id="fig|926556.3.peg.3859"/>
<protein>
    <submittedName>
        <fullName evidence="4">Conserved repeat protein</fullName>
    </submittedName>
</protein>
<feature type="domain" description="DUF7507" evidence="3">
    <location>
        <begin position="1192"/>
        <end position="1291"/>
    </location>
</feature>
<feature type="domain" description="DUF7507" evidence="3">
    <location>
        <begin position="4236"/>
        <end position="4332"/>
    </location>
</feature>
<keyword evidence="5" id="KW-1185">Reference proteome</keyword>
<feature type="region of interest" description="Disordered" evidence="1">
    <location>
        <begin position="1384"/>
        <end position="1410"/>
    </location>
</feature>
<feature type="domain" description="DUF7507" evidence="3">
    <location>
        <begin position="4129"/>
        <end position="4224"/>
    </location>
</feature>
<proteinExistence type="predicted"/>
<feature type="domain" description="DUF7507" evidence="3">
    <location>
        <begin position="2288"/>
        <end position="2389"/>
    </location>
</feature>
<feature type="domain" description="DUF7507" evidence="3">
    <location>
        <begin position="1841"/>
        <end position="1937"/>
    </location>
</feature>
<dbReference type="Pfam" id="PF13585">
    <property type="entry name" value="CHU_C"/>
    <property type="match status" value="1"/>
</dbReference>
<feature type="domain" description="DUF7507" evidence="3">
    <location>
        <begin position="389"/>
        <end position="489"/>
    </location>
</feature>
<dbReference type="SMART" id="SM00710">
    <property type="entry name" value="PbH1"/>
    <property type="match status" value="14"/>
</dbReference>
<dbReference type="OrthoDB" id="904955at2"/>
<feature type="domain" description="DUF11" evidence="2">
    <location>
        <begin position="153"/>
        <end position="268"/>
    </location>
</feature>
<feature type="domain" description="DUF11" evidence="2">
    <location>
        <begin position="31"/>
        <end position="143"/>
    </location>
</feature>
<name>L0G4D9_ECHVK</name>
<feature type="domain" description="DUF7507" evidence="3">
    <location>
        <begin position="273"/>
        <end position="373"/>
    </location>
</feature>
<feature type="domain" description="DUF7507" evidence="3">
    <location>
        <begin position="1308"/>
        <end position="1402"/>
    </location>
</feature>
<feature type="domain" description="DUF7507" evidence="3">
    <location>
        <begin position="959"/>
        <end position="1059"/>
    </location>
</feature>
<feature type="domain" description="DUF7507" evidence="3">
    <location>
        <begin position="2170"/>
        <end position="2272"/>
    </location>
</feature>
<feature type="domain" description="DUF7507" evidence="3">
    <location>
        <begin position="2728"/>
        <end position="2826"/>
    </location>
</feature>
<feature type="domain" description="DUF7507" evidence="3">
    <location>
        <begin position="3703"/>
        <end position="3797"/>
    </location>
</feature>
<reference evidence="5" key="1">
    <citation type="submission" date="2012-02" db="EMBL/GenBank/DDBJ databases">
        <title>The complete genome of Echinicola vietnamensis DSM 17526.</title>
        <authorList>
            <person name="Lucas S."/>
            <person name="Copeland A."/>
            <person name="Lapidus A."/>
            <person name="Glavina del Rio T."/>
            <person name="Dalin E."/>
            <person name="Tice H."/>
            <person name="Bruce D."/>
            <person name="Goodwin L."/>
            <person name="Pitluck S."/>
            <person name="Peters L."/>
            <person name="Ovchinnikova G."/>
            <person name="Teshima H."/>
            <person name="Kyrpides N."/>
            <person name="Mavromatis K."/>
            <person name="Ivanova N."/>
            <person name="Brettin T."/>
            <person name="Detter J.C."/>
            <person name="Han C."/>
            <person name="Larimer F."/>
            <person name="Land M."/>
            <person name="Hauser L."/>
            <person name="Markowitz V."/>
            <person name="Cheng J.-F."/>
            <person name="Hugenholtz P."/>
            <person name="Woyke T."/>
            <person name="Wu D."/>
            <person name="Brambilla E."/>
            <person name="Klenk H.-P."/>
            <person name="Eisen J.A."/>
        </authorList>
    </citation>
    <scope>NUCLEOTIDE SEQUENCE [LARGE SCALE GENOMIC DNA]</scope>
    <source>
        <strain evidence="5">DSM 17526 / LMG 23754 / KMM 6221</strain>
    </source>
</reference>
<feature type="domain" description="DUF7507" evidence="3">
    <location>
        <begin position="5525"/>
        <end position="5619"/>
    </location>
</feature>
<feature type="domain" description="DUF7507" evidence="3">
    <location>
        <begin position="2404"/>
        <end position="2500"/>
    </location>
</feature>
<feature type="domain" description="DUF7507" evidence="3">
    <location>
        <begin position="4450"/>
        <end position="4546"/>
    </location>
</feature>
<dbReference type="eggNOG" id="COG1361">
    <property type="taxonomic scope" value="Bacteria"/>
</dbReference>
<sequence>MIVVRNALLLFMVLFGWVRIPSAYAQILTTDMQLSMTVDNSTPEVGETVTFTLAVQNAGNIPASGVVVSNPLPSGLNYVSDNGGGNFDPSTGEWGIGIMTAGQGASLEVVATVEPTGSYTASATVSANQNDNFPGNNSSNVTLSPVPVASTSLSQTVSNETPSIGEEVTFTLTLTNDGPSTATGVLVEGLLSNGLQYISSNASSGSFDREAASWTVNDLAAGNQVVLNVVTEVLQPISQNISYQLDASISSQNEIDPNEDDNSTAVSIFPVANPSWEITKSSPDASYAAPGDQVGFTITLQNTGNVNVSGVQLTDELVDQAPVLVSGDSNNDGILNPEESWTYSATYTVTQADIDNGSITNTVSANGNPLKGELPDTVDEITIDAAQTPSWTLAKTSNTTPNEYTNPGDELTYEITVENTGNVSISDVNVNDPTAGSGPTLISGDLDSDGVLDVDEIWTYEVRYTVTQADIDAGTYTNTATASGSPAGGVLDPASDQEIIPAVQNPSWSLTKTSNTSPNEFTVPGDQLTYEIILENTGNVSISEVDVRDPMASGGPTLISGDDNGDGVLDVGESWSYEVDYTVTQEDIDAGDYTNTATASGAPAGGTLEDVSDNETVPAVQTPSWTISKDATTASYANPGDVIDYDITVTNTGNVSIRNVDVQDEQASNGPNYSSGDDDGDQELDVGEVWVYTASYTVTQADIDNGSFTNSVTGTADPAGGTLEDVTDQETVPAIQEPEWAIVKSTDEINYTKVGQVLNYTIEVTNTGNVSISSIAVTDPQATSGPSYLSGDDGADEVMAPGETWVFSATHEVTQDDLNNGSFTNTVTANGDPAGGELDDVTDEVTIPAVKDPAIRVLKVANKSGYSQVGEEITYTIFVNNSGNVSLSDVAVTDPLTGFADGIDVINSGDTIRFTTTYTVTQEDIDNGSITNTAVIDATDPDGNPLPSEDDEIINASQTPKITLSKNTDQTSYDAVGQIITYEIVVSNTGNITIENPVVDDPLATSGPTYSSGDTDGDGVLDVGESWVYTATHAVTQEDIDAGSFTNTVTANGDPIAGDLREETASETVDADQLPSWTIEKSNTNPTNSYAQPGDELTYDIVIVNTGNVSISNVSVFDPKATTGPTYVAGDDANPDVLDVGESWTYSATYTVTQKDIDNGSYTNTASANGNGIGGDLPEVSDDETVPAEALPSWTISKTAGQDTYQTVGENVTYTIEVENTGNTSITNPVVSDPQATSGPTYQSGDTDGDGEIDPGETWSYQATYQITQADITNGSYTNTATASGDPTNGTLDDVTDEETIDAVQLTELSLDKSVSPATYDAAGQEVVFTIVVTNSGNMPINNVIASDPLLGVNEYIGTLQPGESRTITVPYTITQADVDNGSITNTATTSGEDVEGGTVDDTDDATTNADQQPEISIEKSLDGLGYTGAGDELNYTLTVTNTGNVTLTDVVVTDPLTGLSQTIPELAPGQTVEIPVTYTVTQEDINNGSVTNAAEVTADDPNGDPVIDDDDITTNGGKTGEVNIIKTVDESAFYYAGDTLHYNITVVNTGNVDITDVTVTDPLTGLTETVPVVAPGDTLRYTTEHIVTQEEVDAGTITNTVEFEGTDPDGNEVVDNDETNTNAAKNPELTVNKTSNPDEYTSAGDEITYTITVTNTGNVTLTDVVVTDPLTGYNNTIPTLAPGETVTIEEEYIVTADDVSRGFITNTATAEGQDPDGNDVIDEDSNIINPSGEDRTELTITKTLEEFGYSDNGQVLHYTITVRNTGNVTLNDITVTDPLTGLDENIATLNPGETAVFEQEYTVTQADVDDAVITNTATAETSTPVVLEDSDTKIIYGTQTPDIELRKRVVENGYKSVGDVLTYTIFVRNEGNVTLSNVQVTDPRMGIDQSYPSLAPDELQRIDFTYTVEQEDLDRGYIENIADVTSTAPKGEVLTDEDTVRIFAAQNPHLEMVKTASEASFGAVGDEINYTITVNNTGNVSFFDLVVTDPLTGLNSSIGTLAPGEDAQITATYTVTQDDLDNGNVTNTAAVDGTDFDGNPVNETSTVVVPAEQNPELTLTKTPDINEFDQPGETINYAITVTNSGNITITDVNVTDPQAVNGPDYESGDTNDDGILEVGETWNFTADYTTTQADVDNGGFTNTVTASGTPAGGNLNDGTASATVPSVQSPSWTIEKTSTTAPNTYSSPGDQLTYEISLENTGNVSIRTISLADAGADNSPLLVAGDTDSDNELDVDETWVFEASHTVSQADLDASSYTNTATASGDPSGGTLADISDDETIPATLNPAWTLTKVSTTQPNSFNSADDQLNFTLQLENTGNVTISNVQLMDEKVNEGPTYRGGDTDQDGQLDVGETWNYSAKYLTVQADVDNGEVVNTAIASGTVEAGTLEDAIGETTVPAIVNPQLTLRKSVEESGFTAPGEVLNYTIIVTNTGNQTISAVQVTDPLTGLSETIPTLAPGQSITYNEPYTVTQNDLDVGTIENTATANGTDPDGNDITSEDTEVINGSQSPALDLIKGVSENGYIHAGEVVNYTLVTQNTGNVTLFDVVIVDSLINLNIEIGQLDPGERRRYDEPYTITQADVDRGEIANTAYIIATDINGNELIDSDSELLIGTQLPSLLASKTSSTSNYDAVGDTIQYTFTLTNNGNVTLTDVLVTDPNAEVTSVNPVASLAPDESVVLQGRHVVTQADLDAGKYTNRATAVGNDPNDVPISATTNQVTVPAIQTPQLTVTKATSTENYDAVGDVIAYTIAVENTGNVTITNINVSDPKAEILDDPAIAQLAPGESVTLQASHTVTQADLDAGEYANTSEATGKDPNNKNITDRSNEVVVPAVQEPALELTKSSTKTTYSAVGEVIPYSMVVTNTGNVTMHDIEVTDPKAEILSGSPISSLAPGASAEITAQHVVVQADIDAGIYINQSTATGKDPKDKTLSVVSNEVVLTAVQTAAFEIRKATTTPTYDAEGDVILYELEVENTGNVTLHNIVVSDPKAEITSGSPIATLSPGKIAKLTAEHTITQGNVDAGSYTNQATATGLDVNDEQITNLSNEVTVNAVQSPEIQITKTASPLNYETVGAEIDYTIVVTNTGNVTLSSVNVVDPLTGLEEFIGLLSPGSSRSFTTDIVITQRDLDNGSITNTASTTAMDTHGNEVNDEDDETVTAIQEPSITLTKEGDKATVFEVGEQINYTFTVTNTGNLTLTNVSLSDPLTGLSEGVVILTPGQTLTFNDSYVVTQADLDNGQIPNTATVSGTAANGTLVNDADDFLVTADQIAAIEVNKEGDRFTYYNTGQVITYDLEVTNTGNVTLSDVTLADAQLDFEQNLGEIAPGQTKRYTGLTYTITQPDLDNGSFLNTTIATGQAPNGDTVSDEDFFEADALQAGVIGISKTATPRFFNNEGDEVTYTVVVTNEGNVTLTLVQVNDPITGLNETIPTLAPGESQTYNTIYSVTQENVDNRTLLNTATASGITAGGEEVSVYDQYRIYSYGIPAIEITKNANVNTFSQAGDVIEYTLRVENIGNQTLNDVVVEDPLTGFSETVSTLSPGEVALFSFTYTTTQEDVDRRLLENTATATGTGPNGNEVTDEDRVEIIPLWSASLDLQKTADPLLINQAGDQITYNFVLTNTGNITLTNVRISDSLIGAEQEVGTMAPGASQTYSVTYTATQNQIDEGRIVNVATATAEAPNGQSGTVEDRAIVLVRRSGQIQVTKTADVSSVQVAGDIINYDIEVTNNGNVTLTDVVITDPLTEFEQQLDSLIPGESQSFTTSYTVTQADIDAGEIPNTVTARGVTPANREVVDEDEALVIAERNGSIEVVKTPEISSFDAASVTIPYRITVTNTGNVSLSSVRVNDPLTELNQVVGTLEPGESQSYETTYQTTQQDVDNGMVTNVATARGRAPYSVLLIDADTANVPADQRATVDLVKTADVDEYSTVGELITYTLTVTNTGNVSLSNGSLTDPLTGVNLSGGTLATGETKAFTASYTVTQEDLDRGYIRNIATVRGNAPSGERVSDRDTLQISAVQNTTIELTKSANISTYTQAGEVIRYSLNVSNAGNVTLSNVTVRDPLTGMDQMVGTMAPDASQGFVTRYTVTQEDVDAGAITNDAVAQGFTPSDQSVTDSAAVTVVGLQSPSISLTKLPDVDSFDAAGYVINYSLEVENTGNTTLTAVQLVDSLTQTDRGLEDLAPGEVVTINASYTTTQEDLDAGEVLNTATVTGESSLGEIVSGEDQANVPALVEPSIQLQKAANVTNYDALGQVITYTLTAINTGNVTLDSVTVRDPHNDFEELIGTLSPGQDTTLTTTYVVEQGDLDAGNITNIATAVGLDPFGEWVSDDATEVITADQLVALDLDKAVTPKTYSAVDQEITYTLTVINEGNVTLRNVNTDDPLIGFNQTIPTLAPGDTVVFTQPYLIIQDDLDQGRIVNEATAVGDAPDGSTAEAEDRATIIAKQAPAIEITKTATPRNYRSPGEVISYTLEVTNVGNVTLQSVNVTDPLTGLNRFILALAPGESRTFSTTYTVDQVDIDTGIVVNSATANGKAPDGERVNDVDTARVYALRAGVIEIDKTASPKVFDAAGDVVTYTITVTNAGNLTLSSVQIADDKIGFSQNLPVLAPGASQSYTVDYSLTQADVDGLVVVNTATATAMTPDDEEVTDSDKATVVARGEGAIELTKSSSVKIYEAPGQVITYTIQVENIGNVSLSDVTVTDPLTDFEQQVGTMAPGEILTFTEEYTVTQQDIDNGRIINTASTQGTTPIGRVVESEDRVIIQSIRSLDSGQILVSKEAQQTTYDEAGEVVEFEIIVTNSGILTLSNIHVLDSLTGMLEEVPTMAPGDSITYTTSYTILQEDLDRGQVTNTVEVDGTTPKGRVVEATDDARIRGLQASAIAFGKTASPKVYHVPGDVITYTLIATNTGNTTLTNVQVSDPLTGFAATEDVLAPGDTVIFNTTYTISQADIDAGRVVNTAEVTALDPDGINISAEDDARVLALRLGRLGLEKTNVTPDYAEVGDVIDYTISVTNTGNATLVSVNVSDPLTGLNETIPQLDPGQSVTYNTAYTVTQADLDRGEVANTATAQGLTPIGRNVRATDDALVPALVSGGISLTKSPDVNDYDAVDDVINYSLEVANVGNVTLTEVQVRDPLTGLTQQVGKLVPGQSTTIQTDYIIQQDDLDKGTVDNTATTSGRTPMGQAVRDTASAQVVAIQTPAISLTKSANKDTVSQVGERITYTLTVTNSGNVSLHDLSLVDSMTNFTETGALMAPGLTVTLETSYEVTQADLDAGMIENIAMVEGYSPSDELVSAQDTAVVHVSENPSILITKSANKDTVAQAGESIQYSLSITNTGNVTLGEVNVTDPLTGLNEAVGTLIPGESTLVESQYEVTQADMDAGTIDNTAQVSGSSPASTTVQDEDTYRVYTQQEGAISLTKTASPSSYDAVGTVITYSLTASNTGTVTLSDVTVNDPRTAFTENLGSLAPGASATTETTYTVTQEDLNNGSITNLADVSGISPNGQNVMAEDSALVMAQQMAQITLEKSADKQEVFEAGEVITYDLVVTNTGNVDLVDISLTDPMTGLIEDVPALETGESITFSAQYTTTINDLAAGTSLINTATVQGFGVNGQEVEAVDQATVTIGCVGNTLITGRLFNAATDEGLANVPVILVPENNQPGEGLMVLTDESGQYTFEGQSTGKYRLMVFDRNINKTQDLYPVNSNTVNLNLQNCTYLTYDFPYDNASTPVINGYVWYDLNSDETQNEWFDANGDGEVTQNTIMQGEPVDISEWEWFDFNGDGSYEGPENDGELNKAGFGNPQGANIEISGPNGYFRKATINAYGFWQHALENADPFGEYTITLVPDSTFARNGIGLAATGLVSMLPNSGARLSAVQENLICEFTTEQVLVKNVTIGDVPDFDYGLSCRLEEEPIIANDDDFGEFFLSYDGVLGNVLDNDLFNGEPAQPEDVTIVVTDADGLLGLNVAANGNLTVVPGINEPREYTLSYDLLETGDEDNFDSAVIVFSLVNDEVDLAISKTSFGAEIYEGDEFEYELVVTNVHDTDATNVIISDVLPDELTYISSEVVTNRDDIIVNTNVNGQELAWAMPSLPVGGEVTITIRVEAGNPASIINTAEVEAFEEDINPEDNTATDINEINPFRIPNVITPNNDGDNDTFEVLGLGKFESNRITIFNRFGDHVLEQEDYQNDWDAPGQVAGTYYYILLCYDEDGTEHEFKGWIQVIKD</sequence>
<feature type="region of interest" description="Disordered" evidence="1">
    <location>
        <begin position="660"/>
        <end position="683"/>
    </location>
</feature>
<feature type="compositionally biased region" description="Polar residues" evidence="1">
    <location>
        <begin position="665"/>
        <end position="675"/>
    </location>
</feature>
<feature type="domain" description="DUF7507" evidence="3">
    <location>
        <begin position="3058"/>
        <end position="3154"/>
    </location>
</feature>
<feature type="compositionally biased region" description="Acidic residues" evidence="1">
    <location>
        <begin position="1607"/>
        <end position="1619"/>
    </location>
</feature>
<feature type="domain" description="DUF7507" evidence="3">
    <location>
        <begin position="4024"/>
        <end position="4118"/>
    </location>
</feature>
<dbReference type="Pfam" id="PF01345">
    <property type="entry name" value="DUF11"/>
    <property type="match status" value="3"/>
</dbReference>
<dbReference type="InterPro" id="IPR047589">
    <property type="entry name" value="DUF11_rpt"/>
</dbReference>
<evidence type="ECO:0000259" key="2">
    <source>
        <dbReference type="Pfam" id="PF01345"/>
    </source>
</evidence>
<evidence type="ECO:0000256" key="1">
    <source>
        <dbReference type="SAM" id="MobiDB-lite"/>
    </source>
</evidence>
<dbReference type="NCBIfam" id="TIGR04131">
    <property type="entry name" value="Bac_Flav_CTERM"/>
    <property type="match status" value="1"/>
</dbReference>
<dbReference type="InterPro" id="IPR013783">
    <property type="entry name" value="Ig-like_fold"/>
</dbReference>
<feature type="domain" description="DUF7507" evidence="3">
    <location>
        <begin position="4345"/>
        <end position="4438"/>
    </location>
</feature>
<dbReference type="Gene3D" id="2.60.40.10">
    <property type="entry name" value="Immunoglobulins"/>
    <property type="match status" value="4"/>
</dbReference>
<feature type="domain" description="DUF7507" evidence="3">
    <location>
        <begin position="4666"/>
        <end position="4760"/>
    </location>
</feature>
<feature type="domain" description="DUF7507" evidence="3">
    <location>
        <begin position="505"/>
        <end position="607"/>
    </location>
</feature>
<dbReference type="HOGENOM" id="CLU_223014_0_0_10"/>
<dbReference type="InterPro" id="IPR006626">
    <property type="entry name" value="PbH1"/>
</dbReference>
<feature type="domain" description="DUF7507" evidence="3">
    <location>
        <begin position="2950"/>
        <end position="3046"/>
    </location>
</feature>
<dbReference type="InterPro" id="IPR026341">
    <property type="entry name" value="T9SS_type_B"/>
</dbReference>
<feature type="compositionally biased region" description="Acidic residues" evidence="1">
    <location>
        <begin position="1714"/>
        <end position="1726"/>
    </location>
</feature>
<feature type="domain" description="DUF7507" evidence="3">
    <location>
        <begin position="1627"/>
        <end position="1723"/>
    </location>
</feature>
<feature type="domain" description="DUF7507" evidence="3">
    <location>
        <begin position="2055"/>
        <end position="2155"/>
    </location>
</feature>
<dbReference type="STRING" id="926556.Echvi_3666"/>
<gene>
    <name evidence="4" type="ordered locus">Echvi_3666</name>
</gene>
<feature type="region of interest" description="Disordered" evidence="1">
    <location>
        <begin position="1223"/>
        <end position="1257"/>
    </location>
</feature>
<dbReference type="KEGG" id="evi:Echvi_3666"/>
<feature type="compositionally biased region" description="Acidic residues" evidence="1">
    <location>
        <begin position="1393"/>
        <end position="1405"/>
    </location>
</feature>
<feature type="domain" description="DUF7507" evidence="3">
    <location>
        <begin position="853"/>
        <end position="948"/>
    </location>
</feature>
<feature type="domain" description="DUF7507" evidence="3">
    <location>
        <begin position="1948"/>
        <end position="2044"/>
    </location>
</feature>
<feature type="domain" description="DUF7507" evidence="3">
    <location>
        <begin position="1075"/>
        <end position="1175"/>
    </location>
</feature>
<feature type="region of interest" description="Disordered" evidence="1">
    <location>
        <begin position="1607"/>
        <end position="1642"/>
    </location>
</feature>
<feature type="domain" description="DUF7507" evidence="3">
    <location>
        <begin position="4991"/>
        <end position="5083"/>
    </location>
</feature>
<dbReference type="InterPro" id="IPR055354">
    <property type="entry name" value="DUF7507"/>
</dbReference>
<feature type="domain" description="DUF7507" evidence="3">
    <location>
        <begin position="3165"/>
        <end position="3261"/>
    </location>
</feature>
<dbReference type="PANTHER" id="PTHR34819">
    <property type="entry name" value="LARGE CYSTEINE-RICH PERIPLASMIC PROTEIN OMCB"/>
    <property type="match status" value="1"/>
</dbReference>
<feature type="domain" description="DUF7507" evidence="3">
    <location>
        <begin position="5418"/>
        <end position="5511"/>
    </location>
</feature>
<feature type="domain" description="DUF7507" evidence="3">
    <location>
        <begin position="3810"/>
        <end position="3897"/>
    </location>
</feature>
<feature type="domain" description="DUF7507" evidence="3">
    <location>
        <begin position="3383"/>
        <end position="3475"/>
    </location>
</feature>
<feature type="domain" description="DUF7507" evidence="3">
    <location>
        <begin position="3274"/>
        <end position="3369"/>
    </location>
</feature>
<evidence type="ECO:0000259" key="3">
    <source>
        <dbReference type="Pfam" id="PF24346"/>
    </source>
</evidence>
<evidence type="ECO:0000313" key="4">
    <source>
        <dbReference type="EMBL" id="AGA79881.1"/>
    </source>
</evidence>
<feature type="domain" description="DUF7507" evidence="3">
    <location>
        <begin position="4560"/>
        <end position="4653"/>
    </location>
</feature>
<feature type="domain" description="DUF7507" evidence="3">
    <location>
        <begin position="5202"/>
        <end position="5297"/>
    </location>
</feature>
<feature type="domain" description="DUF7507" evidence="3">
    <location>
        <begin position="1522"/>
        <end position="1616"/>
    </location>
</feature>